<keyword evidence="2" id="KW-0472">Membrane</keyword>
<dbReference type="KEGG" id="csl:COCSUDRAFT_57226"/>
<reference evidence="3 4" key="1">
    <citation type="journal article" date="2012" name="Genome Biol.">
        <title>The genome of the polar eukaryotic microalga coccomyxa subellipsoidea reveals traits of cold adaptation.</title>
        <authorList>
            <person name="Blanc G."/>
            <person name="Agarkova I."/>
            <person name="Grimwood J."/>
            <person name="Kuo A."/>
            <person name="Brueggeman A."/>
            <person name="Dunigan D."/>
            <person name="Gurnon J."/>
            <person name="Ladunga I."/>
            <person name="Lindquist E."/>
            <person name="Lucas S."/>
            <person name="Pangilinan J."/>
            <person name="Proschold T."/>
            <person name="Salamov A."/>
            <person name="Schmutz J."/>
            <person name="Weeks D."/>
            <person name="Yamada T."/>
            <person name="Claverie J.M."/>
            <person name="Grigoriev I."/>
            <person name="Van Etten J."/>
            <person name="Lomsadze A."/>
            <person name="Borodovsky M."/>
        </authorList>
    </citation>
    <scope>NUCLEOTIDE SEQUENCE [LARGE SCALE GENOMIC DNA]</scope>
    <source>
        <strain evidence="3 4">C-169</strain>
    </source>
</reference>
<evidence type="ECO:0000256" key="1">
    <source>
        <dbReference type="SAM" id="MobiDB-lite"/>
    </source>
</evidence>
<feature type="compositionally biased region" description="Polar residues" evidence="1">
    <location>
        <begin position="127"/>
        <end position="136"/>
    </location>
</feature>
<keyword evidence="2" id="KW-0812">Transmembrane</keyword>
<dbReference type="Proteomes" id="UP000007264">
    <property type="component" value="Unassembled WGS sequence"/>
</dbReference>
<feature type="transmembrane region" description="Helical" evidence="2">
    <location>
        <begin position="48"/>
        <end position="70"/>
    </location>
</feature>
<dbReference type="STRING" id="574566.I0YQI8"/>
<dbReference type="EMBL" id="AGSI01000014">
    <property type="protein sequence ID" value="EIE20657.1"/>
    <property type="molecule type" value="Genomic_DNA"/>
</dbReference>
<feature type="compositionally biased region" description="Low complexity" evidence="1">
    <location>
        <begin position="138"/>
        <end position="155"/>
    </location>
</feature>
<name>I0YQI8_COCSC</name>
<comment type="caution">
    <text evidence="3">The sequence shown here is derived from an EMBL/GenBank/DDBJ whole genome shotgun (WGS) entry which is preliminary data.</text>
</comment>
<dbReference type="GeneID" id="17038636"/>
<proteinExistence type="predicted"/>
<dbReference type="RefSeq" id="XP_005645201.1">
    <property type="nucleotide sequence ID" value="XM_005645144.1"/>
</dbReference>
<keyword evidence="4" id="KW-1185">Reference proteome</keyword>
<dbReference type="AlphaFoldDB" id="I0YQI8"/>
<organism evidence="3 4">
    <name type="scientific">Coccomyxa subellipsoidea (strain C-169)</name>
    <name type="common">Green microalga</name>
    <dbReference type="NCBI Taxonomy" id="574566"/>
    <lineage>
        <taxon>Eukaryota</taxon>
        <taxon>Viridiplantae</taxon>
        <taxon>Chlorophyta</taxon>
        <taxon>core chlorophytes</taxon>
        <taxon>Trebouxiophyceae</taxon>
        <taxon>Trebouxiophyceae incertae sedis</taxon>
        <taxon>Coccomyxaceae</taxon>
        <taxon>Coccomyxa</taxon>
        <taxon>Coccomyxa subellipsoidea</taxon>
    </lineage>
</organism>
<sequence>MGARRRRLNKQIVFGEETDGQLDPFQPEAQEKKYRDTHASSATTKPTVLLLNLALIGCILSLGSLLALSINGAPALVPHVAFLLFLAIGLFFLINWFLTQIGTVDTAQQRKELFDPGSTAEGISQADGDSSPSEASQKGKAAADRGVAAAAKKEI</sequence>
<dbReference type="OrthoDB" id="1928656at2759"/>
<gene>
    <name evidence="3" type="ORF">COCSUDRAFT_57226</name>
</gene>
<keyword evidence="2" id="KW-1133">Transmembrane helix</keyword>
<accession>I0YQI8</accession>
<feature type="transmembrane region" description="Helical" evidence="2">
    <location>
        <begin position="76"/>
        <end position="98"/>
    </location>
</feature>
<protein>
    <submittedName>
        <fullName evidence="3">Uncharacterized protein</fullName>
    </submittedName>
</protein>
<feature type="region of interest" description="Disordered" evidence="1">
    <location>
        <begin position="115"/>
        <end position="155"/>
    </location>
</feature>
<evidence type="ECO:0000256" key="2">
    <source>
        <dbReference type="SAM" id="Phobius"/>
    </source>
</evidence>
<evidence type="ECO:0000313" key="4">
    <source>
        <dbReference type="Proteomes" id="UP000007264"/>
    </source>
</evidence>
<evidence type="ECO:0000313" key="3">
    <source>
        <dbReference type="EMBL" id="EIE20657.1"/>
    </source>
</evidence>